<dbReference type="EnsemblProtists" id="EKX32035">
    <property type="protein sequence ID" value="EKX32035"/>
    <property type="gene ID" value="GUITHDRAFT_121802"/>
</dbReference>
<dbReference type="Proteomes" id="UP000011087">
    <property type="component" value="Unassembled WGS sequence"/>
</dbReference>
<keyword evidence="4" id="KW-1185">Reference proteome</keyword>
<reference evidence="4" key="2">
    <citation type="submission" date="2012-11" db="EMBL/GenBank/DDBJ databases">
        <authorList>
            <person name="Kuo A."/>
            <person name="Curtis B.A."/>
            <person name="Tanifuji G."/>
            <person name="Burki F."/>
            <person name="Gruber A."/>
            <person name="Irimia M."/>
            <person name="Maruyama S."/>
            <person name="Arias M.C."/>
            <person name="Ball S.G."/>
            <person name="Gile G.H."/>
            <person name="Hirakawa Y."/>
            <person name="Hopkins J.F."/>
            <person name="Rensing S.A."/>
            <person name="Schmutz J."/>
            <person name="Symeonidi A."/>
            <person name="Elias M."/>
            <person name="Eveleigh R.J."/>
            <person name="Herman E.K."/>
            <person name="Klute M.J."/>
            <person name="Nakayama T."/>
            <person name="Obornik M."/>
            <person name="Reyes-Prieto A."/>
            <person name="Armbrust E.V."/>
            <person name="Aves S.J."/>
            <person name="Beiko R.G."/>
            <person name="Coutinho P."/>
            <person name="Dacks J.B."/>
            <person name="Durnford D.G."/>
            <person name="Fast N.M."/>
            <person name="Green B.R."/>
            <person name="Grisdale C."/>
            <person name="Hempe F."/>
            <person name="Henrissat B."/>
            <person name="Hoppner M.P."/>
            <person name="Ishida K.-I."/>
            <person name="Kim E."/>
            <person name="Koreny L."/>
            <person name="Kroth P.G."/>
            <person name="Liu Y."/>
            <person name="Malik S.-B."/>
            <person name="Maier U.G."/>
            <person name="McRose D."/>
            <person name="Mock T."/>
            <person name="Neilson J.A."/>
            <person name="Onodera N.T."/>
            <person name="Poole A.M."/>
            <person name="Pritham E.J."/>
            <person name="Richards T.A."/>
            <person name="Rocap G."/>
            <person name="Roy S.W."/>
            <person name="Sarai C."/>
            <person name="Schaack S."/>
            <person name="Shirato S."/>
            <person name="Slamovits C.H."/>
            <person name="Spencer D.F."/>
            <person name="Suzuki S."/>
            <person name="Worden A.Z."/>
            <person name="Zauner S."/>
            <person name="Barry K."/>
            <person name="Bell C."/>
            <person name="Bharti A.K."/>
            <person name="Crow J.A."/>
            <person name="Grimwood J."/>
            <person name="Kramer R."/>
            <person name="Lindquist E."/>
            <person name="Lucas S."/>
            <person name="Salamov A."/>
            <person name="McFadden G.I."/>
            <person name="Lane C.E."/>
            <person name="Keeling P.J."/>
            <person name="Gray M.W."/>
            <person name="Grigoriev I.V."/>
            <person name="Archibald J.M."/>
        </authorList>
    </citation>
    <scope>NUCLEOTIDE SEQUENCE</scope>
    <source>
        <strain evidence="4">CCMP2712</strain>
    </source>
</reference>
<dbReference type="AlphaFoldDB" id="L1I851"/>
<reference evidence="2 4" key="1">
    <citation type="journal article" date="2012" name="Nature">
        <title>Algal genomes reveal evolutionary mosaicism and the fate of nucleomorphs.</title>
        <authorList>
            <consortium name="DOE Joint Genome Institute"/>
            <person name="Curtis B.A."/>
            <person name="Tanifuji G."/>
            <person name="Burki F."/>
            <person name="Gruber A."/>
            <person name="Irimia M."/>
            <person name="Maruyama S."/>
            <person name="Arias M.C."/>
            <person name="Ball S.G."/>
            <person name="Gile G.H."/>
            <person name="Hirakawa Y."/>
            <person name="Hopkins J.F."/>
            <person name="Kuo A."/>
            <person name="Rensing S.A."/>
            <person name="Schmutz J."/>
            <person name="Symeonidi A."/>
            <person name="Elias M."/>
            <person name="Eveleigh R.J."/>
            <person name="Herman E.K."/>
            <person name="Klute M.J."/>
            <person name="Nakayama T."/>
            <person name="Obornik M."/>
            <person name="Reyes-Prieto A."/>
            <person name="Armbrust E.V."/>
            <person name="Aves S.J."/>
            <person name="Beiko R.G."/>
            <person name="Coutinho P."/>
            <person name="Dacks J.B."/>
            <person name="Durnford D.G."/>
            <person name="Fast N.M."/>
            <person name="Green B.R."/>
            <person name="Grisdale C.J."/>
            <person name="Hempel F."/>
            <person name="Henrissat B."/>
            <person name="Hoppner M.P."/>
            <person name="Ishida K."/>
            <person name="Kim E."/>
            <person name="Koreny L."/>
            <person name="Kroth P.G."/>
            <person name="Liu Y."/>
            <person name="Malik S.B."/>
            <person name="Maier U.G."/>
            <person name="McRose D."/>
            <person name="Mock T."/>
            <person name="Neilson J.A."/>
            <person name="Onodera N.T."/>
            <person name="Poole A.M."/>
            <person name="Pritham E.J."/>
            <person name="Richards T.A."/>
            <person name="Rocap G."/>
            <person name="Roy S.W."/>
            <person name="Sarai C."/>
            <person name="Schaack S."/>
            <person name="Shirato S."/>
            <person name="Slamovits C.H."/>
            <person name="Spencer D.F."/>
            <person name="Suzuki S."/>
            <person name="Worden A.Z."/>
            <person name="Zauner S."/>
            <person name="Barry K."/>
            <person name="Bell C."/>
            <person name="Bharti A.K."/>
            <person name="Crow J.A."/>
            <person name="Grimwood J."/>
            <person name="Kramer R."/>
            <person name="Lindquist E."/>
            <person name="Lucas S."/>
            <person name="Salamov A."/>
            <person name="McFadden G.I."/>
            <person name="Lane C.E."/>
            <person name="Keeling P.J."/>
            <person name="Gray M.W."/>
            <person name="Grigoriev I.V."/>
            <person name="Archibald J.M."/>
        </authorList>
    </citation>
    <scope>NUCLEOTIDE SEQUENCE</scope>
    <source>
        <strain evidence="2 4">CCMP2712</strain>
    </source>
</reference>
<evidence type="ECO:0000256" key="1">
    <source>
        <dbReference type="SAM" id="MobiDB-lite"/>
    </source>
</evidence>
<evidence type="ECO:0000313" key="3">
    <source>
        <dbReference type="EnsemblProtists" id="EKX32035"/>
    </source>
</evidence>
<reference evidence="3" key="3">
    <citation type="submission" date="2016-03" db="UniProtKB">
        <authorList>
            <consortium name="EnsemblProtists"/>
        </authorList>
    </citation>
    <scope>IDENTIFICATION</scope>
</reference>
<dbReference type="EMBL" id="JH993217">
    <property type="protein sequence ID" value="EKX32035.1"/>
    <property type="molecule type" value="Genomic_DNA"/>
</dbReference>
<evidence type="ECO:0000313" key="4">
    <source>
        <dbReference type="Proteomes" id="UP000011087"/>
    </source>
</evidence>
<name>L1I851_GUITC</name>
<evidence type="ECO:0000313" key="2">
    <source>
        <dbReference type="EMBL" id="EKX32035.1"/>
    </source>
</evidence>
<organism evidence="2">
    <name type="scientific">Guillardia theta (strain CCMP2712)</name>
    <name type="common">Cryptophyte</name>
    <dbReference type="NCBI Taxonomy" id="905079"/>
    <lineage>
        <taxon>Eukaryota</taxon>
        <taxon>Cryptophyceae</taxon>
        <taxon>Pyrenomonadales</taxon>
        <taxon>Geminigeraceae</taxon>
        <taxon>Guillardia</taxon>
    </lineage>
</organism>
<accession>L1I851</accession>
<dbReference type="KEGG" id="gtt:GUITHDRAFT_121802"/>
<dbReference type="RefSeq" id="XP_005819015.1">
    <property type="nucleotide sequence ID" value="XM_005818958.1"/>
</dbReference>
<dbReference type="GeneID" id="17288764"/>
<feature type="compositionally biased region" description="Basic and acidic residues" evidence="1">
    <location>
        <begin position="1"/>
        <end position="13"/>
    </location>
</feature>
<dbReference type="HOGENOM" id="CLU_1829018_0_0_1"/>
<protein>
    <submittedName>
        <fullName evidence="2 3">Uncharacterized protein</fullName>
    </submittedName>
</protein>
<sequence length="141" mass="15096">MANNKEAQEHGPDKSGSPPRRSKEVKSTAKSMPNGSNAGGFHPRSTVVLPSTRRAWQGNCSSISSCPIAAAAIAEKELVRNAWCPLTRVHPQMPTSLMCVRCMDDMGVEKDEDGEATVDYCGERVCLLIEPAGEVGEVPGQ</sequence>
<gene>
    <name evidence="2" type="ORF">GUITHDRAFT_121802</name>
</gene>
<dbReference type="PaxDb" id="55529-EKX32035"/>
<feature type="region of interest" description="Disordered" evidence="1">
    <location>
        <begin position="1"/>
        <end position="45"/>
    </location>
</feature>
<proteinExistence type="predicted"/>